<keyword evidence="3" id="KW-1185">Reference proteome</keyword>
<dbReference type="EMBL" id="JAGPXD010000003">
    <property type="protein sequence ID" value="KAH7361772.1"/>
    <property type="molecule type" value="Genomic_DNA"/>
</dbReference>
<feature type="non-terminal residue" evidence="2">
    <location>
        <position position="1"/>
    </location>
</feature>
<comment type="caution">
    <text evidence="2">The sequence shown here is derived from an EMBL/GenBank/DDBJ whole genome shotgun (WGS) entry which is preliminary data.</text>
</comment>
<evidence type="ECO:0000256" key="1">
    <source>
        <dbReference type="SAM" id="MobiDB-lite"/>
    </source>
</evidence>
<gene>
    <name evidence="2" type="ORF">B0T11DRAFT_77708</name>
</gene>
<dbReference type="Proteomes" id="UP000813385">
    <property type="component" value="Unassembled WGS sequence"/>
</dbReference>
<protein>
    <submittedName>
        <fullName evidence="2">Uncharacterized protein</fullName>
    </submittedName>
</protein>
<evidence type="ECO:0000313" key="2">
    <source>
        <dbReference type="EMBL" id="KAH7361772.1"/>
    </source>
</evidence>
<name>A0A8K0TFF7_9PEZI</name>
<feature type="region of interest" description="Disordered" evidence="1">
    <location>
        <begin position="125"/>
        <end position="152"/>
    </location>
</feature>
<proteinExistence type="predicted"/>
<organism evidence="2 3">
    <name type="scientific">Plectosphaerella cucumerina</name>
    <dbReference type="NCBI Taxonomy" id="40658"/>
    <lineage>
        <taxon>Eukaryota</taxon>
        <taxon>Fungi</taxon>
        <taxon>Dikarya</taxon>
        <taxon>Ascomycota</taxon>
        <taxon>Pezizomycotina</taxon>
        <taxon>Sordariomycetes</taxon>
        <taxon>Hypocreomycetidae</taxon>
        <taxon>Glomerellales</taxon>
        <taxon>Plectosphaerellaceae</taxon>
        <taxon>Plectosphaerella</taxon>
    </lineage>
</organism>
<reference evidence="2" key="1">
    <citation type="journal article" date="2021" name="Nat. Commun.">
        <title>Genetic determinants of endophytism in the Arabidopsis root mycobiome.</title>
        <authorList>
            <person name="Mesny F."/>
            <person name="Miyauchi S."/>
            <person name="Thiergart T."/>
            <person name="Pickel B."/>
            <person name="Atanasova L."/>
            <person name="Karlsson M."/>
            <person name="Huettel B."/>
            <person name="Barry K.W."/>
            <person name="Haridas S."/>
            <person name="Chen C."/>
            <person name="Bauer D."/>
            <person name="Andreopoulos W."/>
            <person name="Pangilinan J."/>
            <person name="LaButti K."/>
            <person name="Riley R."/>
            <person name="Lipzen A."/>
            <person name="Clum A."/>
            <person name="Drula E."/>
            <person name="Henrissat B."/>
            <person name="Kohler A."/>
            <person name="Grigoriev I.V."/>
            <person name="Martin F.M."/>
            <person name="Hacquard S."/>
        </authorList>
    </citation>
    <scope>NUCLEOTIDE SEQUENCE</scope>
    <source>
        <strain evidence="2">MPI-CAGE-AT-0016</strain>
    </source>
</reference>
<dbReference type="AlphaFoldDB" id="A0A8K0TFF7"/>
<sequence>SAFREAADLVLGRRSDAHIVRVNSCRPPITHHLVAYRCFAWDLGHHSDDRTSPRWWLPSAPCSQWPRETRDAHLGAIPLLPVLSTMCSLERPDEKASELAEKEEARRAPRTALSRRHLISYCGHKAHRRDRGSSTRQSSASSRLGPQHRGRRLIPSLMEPSVSVAVATLVGPDSRTTQSSLMSPAAVCITGLAGAPGAGECDGVTA</sequence>
<evidence type="ECO:0000313" key="3">
    <source>
        <dbReference type="Proteomes" id="UP000813385"/>
    </source>
</evidence>
<feature type="compositionally biased region" description="Low complexity" evidence="1">
    <location>
        <begin position="134"/>
        <end position="143"/>
    </location>
</feature>
<accession>A0A8K0TFF7</accession>